<dbReference type="InterPro" id="IPR006121">
    <property type="entry name" value="HMA_dom"/>
</dbReference>
<dbReference type="EMBL" id="UINC01008605">
    <property type="protein sequence ID" value="SVA38697.1"/>
    <property type="molecule type" value="Genomic_DNA"/>
</dbReference>
<gene>
    <name evidence="2" type="ORF">METZ01_LOCUS91551</name>
</gene>
<dbReference type="GO" id="GO:0046872">
    <property type="term" value="F:metal ion binding"/>
    <property type="evidence" value="ECO:0007669"/>
    <property type="project" value="InterPro"/>
</dbReference>
<dbReference type="PROSITE" id="PS51257">
    <property type="entry name" value="PROKAR_LIPOPROTEIN"/>
    <property type="match status" value="1"/>
</dbReference>
<dbReference type="InterPro" id="IPR036163">
    <property type="entry name" value="HMA_dom_sf"/>
</dbReference>
<name>A0A381VGC1_9ZZZZ</name>
<evidence type="ECO:0000313" key="2">
    <source>
        <dbReference type="EMBL" id="SVA38697.1"/>
    </source>
</evidence>
<sequence length="111" mass="11872">MKLIQILIPTVFTLVIGCGGEQVNAAVNTPTIQCGMCQKTIEMGLKKVSGVTHSAVDLETKITKVVFDKEKTDLSKIEKAISGLGYQANETLADPIAYEGLPRCCKIGGMN</sequence>
<dbReference type="SUPFAM" id="SSF55008">
    <property type="entry name" value="HMA, heavy metal-associated domain"/>
    <property type="match status" value="1"/>
</dbReference>
<dbReference type="Gene3D" id="3.30.70.100">
    <property type="match status" value="1"/>
</dbReference>
<evidence type="ECO:0000259" key="1">
    <source>
        <dbReference type="PROSITE" id="PS50846"/>
    </source>
</evidence>
<dbReference type="AlphaFoldDB" id="A0A381VGC1"/>
<proteinExistence type="predicted"/>
<organism evidence="2">
    <name type="scientific">marine metagenome</name>
    <dbReference type="NCBI Taxonomy" id="408172"/>
    <lineage>
        <taxon>unclassified sequences</taxon>
        <taxon>metagenomes</taxon>
        <taxon>ecological metagenomes</taxon>
    </lineage>
</organism>
<protein>
    <recommendedName>
        <fullName evidence="1">HMA domain-containing protein</fullName>
    </recommendedName>
</protein>
<reference evidence="2" key="1">
    <citation type="submission" date="2018-05" db="EMBL/GenBank/DDBJ databases">
        <authorList>
            <person name="Lanie J.A."/>
            <person name="Ng W.-L."/>
            <person name="Kazmierczak K.M."/>
            <person name="Andrzejewski T.M."/>
            <person name="Davidsen T.M."/>
            <person name="Wayne K.J."/>
            <person name="Tettelin H."/>
            <person name="Glass J.I."/>
            <person name="Rusch D."/>
            <person name="Podicherti R."/>
            <person name="Tsui H.-C.T."/>
            <person name="Winkler M.E."/>
        </authorList>
    </citation>
    <scope>NUCLEOTIDE SEQUENCE</scope>
</reference>
<dbReference type="Pfam" id="PF00403">
    <property type="entry name" value="HMA"/>
    <property type="match status" value="1"/>
</dbReference>
<accession>A0A381VGC1</accession>
<feature type="domain" description="HMA" evidence="1">
    <location>
        <begin position="23"/>
        <end position="89"/>
    </location>
</feature>
<dbReference type="CDD" id="cd00371">
    <property type="entry name" value="HMA"/>
    <property type="match status" value="1"/>
</dbReference>
<dbReference type="PROSITE" id="PS50846">
    <property type="entry name" value="HMA_2"/>
    <property type="match status" value="1"/>
</dbReference>